<dbReference type="RefSeq" id="WP_220339144.1">
    <property type="nucleotide sequence ID" value="NZ_JAEUAX010000003.1"/>
</dbReference>
<comment type="caution">
    <text evidence="4">The sequence shown here is derived from an EMBL/GenBank/DDBJ whole genome shotgun (WGS) entry which is preliminary data.</text>
</comment>
<evidence type="ECO:0000313" key="5">
    <source>
        <dbReference type="Proteomes" id="UP000777440"/>
    </source>
</evidence>
<dbReference type="CDD" id="cd00085">
    <property type="entry name" value="HNHc"/>
    <property type="match status" value="1"/>
</dbReference>
<dbReference type="Proteomes" id="UP000777440">
    <property type="component" value="Unassembled WGS sequence"/>
</dbReference>
<dbReference type="Pfam" id="PF02720">
    <property type="entry name" value="DUF222"/>
    <property type="match status" value="1"/>
</dbReference>
<accession>A0ABS7HWQ8</accession>
<evidence type="ECO:0000259" key="3">
    <source>
        <dbReference type="SMART" id="SM00507"/>
    </source>
</evidence>
<keyword evidence="5" id="KW-1185">Reference proteome</keyword>
<feature type="domain" description="HNH nuclease" evidence="3">
    <location>
        <begin position="390"/>
        <end position="443"/>
    </location>
</feature>
<proteinExistence type="inferred from homology"/>
<protein>
    <submittedName>
        <fullName evidence="4">DUF222 domain-containing protein</fullName>
    </submittedName>
</protein>
<gene>
    <name evidence="4" type="ORF">JNB61_06715</name>
</gene>
<dbReference type="EMBL" id="JAEUAX010000003">
    <property type="protein sequence ID" value="MBW9109458.1"/>
    <property type="molecule type" value="Genomic_DNA"/>
</dbReference>
<evidence type="ECO:0000313" key="4">
    <source>
        <dbReference type="EMBL" id="MBW9109458.1"/>
    </source>
</evidence>
<organism evidence="4 5">
    <name type="scientific">Microbacterium ureisolvens</name>
    <dbReference type="NCBI Taxonomy" id="2781186"/>
    <lineage>
        <taxon>Bacteria</taxon>
        <taxon>Bacillati</taxon>
        <taxon>Actinomycetota</taxon>
        <taxon>Actinomycetes</taxon>
        <taxon>Micrococcales</taxon>
        <taxon>Microbacteriaceae</taxon>
        <taxon>Microbacterium</taxon>
    </lineage>
</organism>
<dbReference type="InterPro" id="IPR002711">
    <property type="entry name" value="HNH"/>
</dbReference>
<evidence type="ECO:0000256" key="2">
    <source>
        <dbReference type="SAM" id="MobiDB-lite"/>
    </source>
</evidence>
<dbReference type="InterPro" id="IPR003870">
    <property type="entry name" value="DUF222"/>
</dbReference>
<name>A0ABS7HWQ8_9MICO</name>
<comment type="similarity">
    <text evidence="1">Belongs to the Rv1128c/1148c/1588c/1702c/1945/3466 family.</text>
</comment>
<dbReference type="Pfam" id="PF01844">
    <property type="entry name" value="HNH"/>
    <property type="match status" value="1"/>
</dbReference>
<sequence>MNVPAASSPASRLTDAAARVALRLGGGGSEVGGLGDDELLELLADATEARKALELIVAGASAEVSRRSSRDLGYDGLAQRKGLRSGTALVQHITGLGRTDVTRAVEAGNELAPVVPESVGDVQSATAPAVSVVDEWLGALRSALASGRLTQAQFQAIRAGLGEPPVARYPELAPDFLPRAWARAVQVLLEEAAALPVEDLRSQARIARDRLDPVGVTLRFEERFAARSFRAWTDQDGQRHAHILFDDEAGAWVDALLQAALRPRRGPRFVGTDAAEKTRAADADERTNEQLQYDTIMAVLRTGANADPQQAFGDRQPGVRIVVEASAVADGTRRGEMHVTGVGHLEDGGQALPSGVIEARMCDSGVIPVMWGPDGRPLDVGRELRLFTRKQRLAIAARDGGCMWPSCGAPISQCEYHHIDHWWEHHGRTDVDDGIALCRNCHLRLHNQRWRITRTRDSITDADTYWLHLPPDPATGEVGDPVALRSKSPRRFEAA</sequence>
<evidence type="ECO:0000256" key="1">
    <source>
        <dbReference type="ARBA" id="ARBA00023450"/>
    </source>
</evidence>
<dbReference type="SMART" id="SM00507">
    <property type="entry name" value="HNHc"/>
    <property type="match status" value="1"/>
</dbReference>
<feature type="region of interest" description="Disordered" evidence="2">
    <location>
        <begin position="476"/>
        <end position="495"/>
    </location>
</feature>
<dbReference type="InterPro" id="IPR003615">
    <property type="entry name" value="HNH_nuc"/>
</dbReference>
<reference evidence="4 5" key="1">
    <citation type="journal article" date="2021" name="MBio">
        <title>Poor Competitiveness of Bradyrhizobium in Pigeon Pea Root Colonization in Indian Soils.</title>
        <authorList>
            <person name="Chalasani D."/>
            <person name="Basu A."/>
            <person name="Pullabhotla S.V.S.R.N."/>
            <person name="Jorrin B."/>
            <person name="Neal A.L."/>
            <person name="Poole P.S."/>
            <person name="Podile A.R."/>
            <person name="Tkacz A."/>
        </authorList>
    </citation>
    <scope>NUCLEOTIDE SEQUENCE [LARGE SCALE GENOMIC DNA]</scope>
    <source>
        <strain evidence="4 5">HU12</strain>
    </source>
</reference>